<dbReference type="Pfam" id="PF20703">
    <property type="entry name" value="nSTAND1"/>
    <property type="match status" value="1"/>
</dbReference>
<dbReference type="InterPro" id="IPR049052">
    <property type="entry name" value="nSTAND1"/>
</dbReference>
<reference evidence="3" key="1">
    <citation type="journal article" date="2019" name="Int. J. Syst. Evol. Microbiol.">
        <title>The Global Catalogue of Microorganisms (GCM) 10K type strain sequencing project: providing services to taxonomists for standard genome sequencing and annotation.</title>
        <authorList>
            <consortium name="The Broad Institute Genomics Platform"/>
            <consortium name="The Broad Institute Genome Sequencing Center for Infectious Disease"/>
            <person name="Wu L."/>
            <person name="Ma J."/>
        </authorList>
    </citation>
    <scope>NUCLEOTIDE SEQUENCE [LARGE SCALE GENOMIC DNA]</scope>
    <source>
        <strain evidence="3">CCUG 53903</strain>
    </source>
</reference>
<organism evidence="2 3">
    <name type="scientific">Nonomuraea insulae</name>
    <dbReference type="NCBI Taxonomy" id="1616787"/>
    <lineage>
        <taxon>Bacteria</taxon>
        <taxon>Bacillati</taxon>
        <taxon>Actinomycetota</taxon>
        <taxon>Actinomycetes</taxon>
        <taxon>Streptosporangiales</taxon>
        <taxon>Streptosporangiaceae</taxon>
        <taxon>Nonomuraea</taxon>
    </lineage>
</organism>
<dbReference type="Gene3D" id="1.25.40.10">
    <property type="entry name" value="Tetratricopeptide repeat domain"/>
    <property type="match status" value="2"/>
</dbReference>
<evidence type="ECO:0000313" key="2">
    <source>
        <dbReference type="EMBL" id="MFC5835811.1"/>
    </source>
</evidence>
<feature type="domain" description="Novel STAND NTPase 1" evidence="1">
    <location>
        <begin position="14"/>
        <end position="314"/>
    </location>
</feature>
<dbReference type="InterPro" id="IPR011990">
    <property type="entry name" value="TPR-like_helical_dom_sf"/>
</dbReference>
<dbReference type="SUPFAM" id="SSF48452">
    <property type="entry name" value="TPR-like"/>
    <property type="match status" value="1"/>
</dbReference>
<gene>
    <name evidence="2" type="ORF">ACFPZ3_69345</name>
</gene>
<dbReference type="Gene3D" id="3.40.50.300">
    <property type="entry name" value="P-loop containing nucleotide triphosphate hydrolases"/>
    <property type="match status" value="1"/>
</dbReference>
<dbReference type="SUPFAM" id="SSF52540">
    <property type="entry name" value="P-loop containing nucleoside triphosphate hydrolases"/>
    <property type="match status" value="1"/>
</dbReference>
<dbReference type="Proteomes" id="UP001596058">
    <property type="component" value="Unassembled WGS sequence"/>
</dbReference>
<dbReference type="EMBL" id="JBHSPA010000136">
    <property type="protein sequence ID" value="MFC5835811.1"/>
    <property type="molecule type" value="Genomic_DNA"/>
</dbReference>
<dbReference type="RefSeq" id="WP_379525221.1">
    <property type="nucleotide sequence ID" value="NZ_JBHSPA010000136.1"/>
</dbReference>
<dbReference type="InterPro" id="IPR027417">
    <property type="entry name" value="P-loop_NTPase"/>
</dbReference>
<comment type="caution">
    <text evidence="2">The sequence shown here is derived from an EMBL/GenBank/DDBJ whole genome shotgun (WGS) entry which is preliminary data.</text>
</comment>
<evidence type="ECO:0000259" key="1">
    <source>
        <dbReference type="Pfam" id="PF20703"/>
    </source>
</evidence>
<accession>A0ABW1DGI9</accession>
<sequence length="661" mass="72005">MTAAFPHWPPKPDPFVGARSFEVGDHELFFGRTYETDELTKLWQQNRVTILYGHAGVGKTSLLQAGAFPKLLAEGANVLPIGRFSYRSTVPSAALPDENPCVFALLSSWAGNVSPARLSSLSIEDFLRRHERVDRSGQPLPTLIAVDQAERLFQESEIHISRRRRFLDELIEAMSRRSAARLLLCVRTDHLDDILPIAKEVADDSYVPFPLDPLGRDTAFEAVRGPIERFGRRLVPETVALLVDEVRAVRTAQGADKGRTPLVEPALLQVVCARLWTHLTEAPDVLSARLHLDVNRALHDLASQALANVAADHQIPPYELASWLRSTFISASSGGGTTQEGPGRAFGLPATVVQAVEDEHLIKARWRNGVRGYELQHPRLVQPVQQLEAAQWLGLDLDGAAHLRAAEEALSRGRLTLARRHADEAVRSASRDDTRTRARAESLLGTVAYEQGLLEEGVRRYRSAAGMFETLADTTAVGQLLAAVGRLKLVQGGQGTGVEELSAAANRVPNDLSVQTGLGQALWNAGRKEAALVVLGEVLRRDGDTPEALRVRGEIYADLGKAESALKDLDRAPNRALPSTRAARALALATLSRTEAARKELGDLVTDTVESGPVLFRAARVQKLTGNRAAALQLATRALSADRPPLPTHQRSAAVQLIEEL</sequence>
<proteinExistence type="predicted"/>
<evidence type="ECO:0000313" key="3">
    <source>
        <dbReference type="Proteomes" id="UP001596058"/>
    </source>
</evidence>
<keyword evidence="3" id="KW-1185">Reference proteome</keyword>
<name>A0ABW1DGI9_9ACTN</name>
<protein>
    <recommendedName>
        <fullName evidence="1">Novel STAND NTPase 1 domain-containing protein</fullName>
    </recommendedName>
</protein>